<accession>A0A0F9G3Y4</accession>
<dbReference type="AlphaFoldDB" id="A0A0F9G3Y4"/>
<protein>
    <submittedName>
        <fullName evidence="1">Uncharacterized protein</fullName>
    </submittedName>
</protein>
<comment type="caution">
    <text evidence="1">The sequence shown here is derived from an EMBL/GenBank/DDBJ whole genome shotgun (WGS) entry which is preliminary data.</text>
</comment>
<gene>
    <name evidence="1" type="ORF">LCGC14_1957250</name>
</gene>
<sequence>MVGREERINMNNRKIILPDHLCPQTMVNKRGDKNCDHDYPPETKDSHNDTVEWYTCTKCGMETGFEVYD</sequence>
<dbReference type="EMBL" id="LAZR01021477">
    <property type="protein sequence ID" value="KKL85191.1"/>
    <property type="molecule type" value="Genomic_DNA"/>
</dbReference>
<name>A0A0F9G3Y4_9ZZZZ</name>
<proteinExistence type="predicted"/>
<evidence type="ECO:0000313" key="1">
    <source>
        <dbReference type="EMBL" id="KKL85191.1"/>
    </source>
</evidence>
<organism evidence="1">
    <name type="scientific">marine sediment metagenome</name>
    <dbReference type="NCBI Taxonomy" id="412755"/>
    <lineage>
        <taxon>unclassified sequences</taxon>
        <taxon>metagenomes</taxon>
        <taxon>ecological metagenomes</taxon>
    </lineage>
</organism>
<reference evidence="1" key="1">
    <citation type="journal article" date="2015" name="Nature">
        <title>Complex archaea that bridge the gap between prokaryotes and eukaryotes.</title>
        <authorList>
            <person name="Spang A."/>
            <person name="Saw J.H."/>
            <person name="Jorgensen S.L."/>
            <person name="Zaremba-Niedzwiedzka K."/>
            <person name="Martijn J."/>
            <person name="Lind A.E."/>
            <person name="van Eijk R."/>
            <person name="Schleper C."/>
            <person name="Guy L."/>
            <person name="Ettema T.J."/>
        </authorList>
    </citation>
    <scope>NUCLEOTIDE SEQUENCE</scope>
</reference>